<comment type="caution">
    <text evidence="6">The sequence shown here is derived from an EMBL/GenBank/DDBJ whole genome shotgun (WGS) entry which is preliminary data.</text>
</comment>
<dbReference type="EMBL" id="DXIE01000008">
    <property type="protein sequence ID" value="HIV61409.1"/>
    <property type="molecule type" value="Genomic_DNA"/>
</dbReference>
<dbReference type="Pfam" id="PF01547">
    <property type="entry name" value="SBP_bac_1"/>
    <property type="match status" value="1"/>
</dbReference>
<evidence type="ECO:0000313" key="6">
    <source>
        <dbReference type="EMBL" id="HIV61409.1"/>
    </source>
</evidence>
<reference evidence="6" key="2">
    <citation type="submission" date="2021-04" db="EMBL/GenBank/DDBJ databases">
        <authorList>
            <person name="Gilroy R."/>
        </authorList>
    </citation>
    <scope>NUCLEOTIDE SEQUENCE</scope>
    <source>
        <strain evidence="6">CHK193-4272</strain>
    </source>
</reference>
<feature type="signal peptide" evidence="5">
    <location>
        <begin position="1"/>
        <end position="22"/>
    </location>
</feature>
<dbReference type="PANTHER" id="PTHR43649:SF31">
    <property type="entry name" value="SN-GLYCEROL-3-PHOSPHATE-BINDING PERIPLASMIC PROTEIN UGPB"/>
    <property type="match status" value="1"/>
</dbReference>
<gene>
    <name evidence="6" type="ORF">H9746_00940</name>
</gene>
<evidence type="ECO:0000256" key="3">
    <source>
        <dbReference type="ARBA" id="ARBA00022448"/>
    </source>
</evidence>
<comment type="subcellular location">
    <subcellularLocation>
        <location evidence="1">Cell envelope</location>
    </subcellularLocation>
</comment>
<dbReference type="CDD" id="cd13585">
    <property type="entry name" value="PBP2_TMBP_like"/>
    <property type="match status" value="1"/>
</dbReference>
<name>A0A9D1TGZ4_9FIRM</name>
<dbReference type="Gene3D" id="3.40.190.10">
    <property type="entry name" value="Periplasmic binding protein-like II"/>
    <property type="match status" value="1"/>
</dbReference>
<dbReference type="InterPro" id="IPR050490">
    <property type="entry name" value="Bact_solute-bd_prot1"/>
</dbReference>
<dbReference type="Proteomes" id="UP000886808">
    <property type="component" value="Unassembled WGS sequence"/>
</dbReference>
<dbReference type="PANTHER" id="PTHR43649">
    <property type="entry name" value="ARABINOSE-BINDING PROTEIN-RELATED"/>
    <property type="match status" value="1"/>
</dbReference>
<feature type="chain" id="PRO_5039546872" evidence="5">
    <location>
        <begin position="23"/>
        <end position="423"/>
    </location>
</feature>
<evidence type="ECO:0000256" key="1">
    <source>
        <dbReference type="ARBA" id="ARBA00004196"/>
    </source>
</evidence>
<evidence type="ECO:0000256" key="5">
    <source>
        <dbReference type="SAM" id="SignalP"/>
    </source>
</evidence>
<evidence type="ECO:0000256" key="4">
    <source>
        <dbReference type="ARBA" id="ARBA00022729"/>
    </source>
</evidence>
<proteinExistence type="inferred from homology"/>
<keyword evidence="3" id="KW-0813">Transport</keyword>
<evidence type="ECO:0000313" key="7">
    <source>
        <dbReference type="Proteomes" id="UP000886808"/>
    </source>
</evidence>
<keyword evidence="4 5" id="KW-0732">Signal</keyword>
<dbReference type="SUPFAM" id="SSF53850">
    <property type="entry name" value="Periplasmic binding protein-like II"/>
    <property type="match status" value="1"/>
</dbReference>
<evidence type="ECO:0000256" key="2">
    <source>
        <dbReference type="ARBA" id="ARBA00008520"/>
    </source>
</evidence>
<dbReference type="PROSITE" id="PS51257">
    <property type="entry name" value="PROKAR_LIPOPROTEIN"/>
    <property type="match status" value="1"/>
</dbReference>
<dbReference type="AlphaFoldDB" id="A0A9D1TGZ4"/>
<accession>A0A9D1TGZ4</accession>
<organism evidence="6 7">
    <name type="scientific">Candidatus Butyricicoccus avistercoris</name>
    <dbReference type="NCBI Taxonomy" id="2838518"/>
    <lineage>
        <taxon>Bacteria</taxon>
        <taxon>Bacillati</taxon>
        <taxon>Bacillota</taxon>
        <taxon>Clostridia</taxon>
        <taxon>Eubacteriales</taxon>
        <taxon>Butyricicoccaceae</taxon>
        <taxon>Butyricicoccus</taxon>
    </lineage>
</organism>
<dbReference type="InterPro" id="IPR006059">
    <property type="entry name" value="SBP"/>
</dbReference>
<protein>
    <submittedName>
        <fullName evidence="6">Sugar ABC transporter substrate-binding protein</fullName>
    </submittedName>
</protein>
<reference evidence="6" key="1">
    <citation type="journal article" date="2021" name="PeerJ">
        <title>Extensive microbial diversity within the chicken gut microbiome revealed by metagenomics and culture.</title>
        <authorList>
            <person name="Gilroy R."/>
            <person name="Ravi A."/>
            <person name="Getino M."/>
            <person name="Pursley I."/>
            <person name="Horton D.L."/>
            <person name="Alikhan N.F."/>
            <person name="Baker D."/>
            <person name="Gharbi K."/>
            <person name="Hall N."/>
            <person name="Watson M."/>
            <person name="Adriaenssens E.M."/>
            <person name="Foster-Nyarko E."/>
            <person name="Jarju S."/>
            <person name="Secka A."/>
            <person name="Antonio M."/>
            <person name="Oren A."/>
            <person name="Chaudhuri R.R."/>
            <person name="La Ragione R."/>
            <person name="Hildebrand F."/>
            <person name="Pallen M.J."/>
        </authorList>
    </citation>
    <scope>NUCLEOTIDE SEQUENCE</scope>
    <source>
        <strain evidence="6">CHK193-4272</strain>
    </source>
</reference>
<dbReference type="GO" id="GO:0030313">
    <property type="term" value="C:cell envelope"/>
    <property type="evidence" value="ECO:0007669"/>
    <property type="project" value="UniProtKB-SubCell"/>
</dbReference>
<comment type="similarity">
    <text evidence="2">Belongs to the bacterial solute-binding protein 1 family.</text>
</comment>
<sequence length="423" mass="46566">MKNVKRLFAGALALGMMLTTSACGGGSDSSADGKVNLTFQIWDVGQKAGMEAMCDAYTEKNPNVNIEVQVTGWAEYWTKLEAAATGNKLPDIFWMHTNEIFKYADNGILADVSDIVETDKFSDISLQNAQGSDGKLYGVPKDKDVVCLVYNKELFDEAGVAYPDDTWTWDNLISASQQIYDKTGKYGYMAYADEQLGYWNFVYQNGGYILNDDNTKAGFDQPATQEAMEFYIGLQDYDWCPDQAYFGEQAPGTAFLSGQGAMYFEGNWNFLPMLQNNPELNGKLQVAVLPKAPNPVSGDGRATISNGLCYATGANNKNADVVKDVLKFFGSEEGQRIQGESGAAIPAYEGLEETWVGVFKDYDIDVTPVLEMFDYGVQSVNNASRPEWKTKVSDELLKIYSKQVSIKDGLANMQKIIDEASAG</sequence>